<gene>
    <name evidence="2" type="ORF">AB6A40_009674</name>
</gene>
<feature type="coiled-coil region" evidence="1">
    <location>
        <begin position="18"/>
        <end position="116"/>
    </location>
</feature>
<evidence type="ECO:0000313" key="2">
    <source>
        <dbReference type="EMBL" id="MFH4982965.1"/>
    </source>
</evidence>
<protein>
    <submittedName>
        <fullName evidence="2">Uncharacterized protein</fullName>
    </submittedName>
</protein>
<dbReference type="PANTHER" id="PTHR47728:SF1">
    <property type="entry name" value="RAB GTPASE ACTIVATING PROTEIN 1 LIKE"/>
    <property type="match status" value="1"/>
</dbReference>
<keyword evidence="1" id="KW-0175">Coiled coil</keyword>
<sequence length="229" mass="26420">MRLERENDDLAHELVTSKIELRRNLDSAEDSVESLQNQLERCSRANKDLEDENKNIHGEYEQVKEMCRREVKRLESEALRSQGIIDNYKKICTSLNQQLEKQKEKEAERSREIMIKIAECERCSSILNDVGKITGSPVKEVNFANGDSCHLNPLDLIDKLEQREHHIRQIELELAQTKLALVEAQCRNQDLTHQMHLKTDVTEAINVVFTCPGTIGNMKIVAAWFSNSY</sequence>
<dbReference type="Proteomes" id="UP001608902">
    <property type="component" value="Unassembled WGS sequence"/>
</dbReference>
<comment type="caution">
    <text evidence="2">The sequence shown here is derived from an EMBL/GenBank/DDBJ whole genome shotgun (WGS) entry which is preliminary data.</text>
</comment>
<keyword evidence="3" id="KW-1185">Reference proteome</keyword>
<feature type="coiled-coil region" evidence="1">
    <location>
        <begin position="167"/>
        <end position="194"/>
    </location>
</feature>
<name>A0ABD6F1Y9_9BILA</name>
<organism evidence="2 3">
    <name type="scientific">Gnathostoma spinigerum</name>
    <dbReference type="NCBI Taxonomy" id="75299"/>
    <lineage>
        <taxon>Eukaryota</taxon>
        <taxon>Metazoa</taxon>
        <taxon>Ecdysozoa</taxon>
        <taxon>Nematoda</taxon>
        <taxon>Chromadorea</taxon>
        <taxon>Rhabditida</taxon>
        <taxon>Spirurina</taxon>
        <taxon>Gnathostomatomorpha</taxon>
        <taxon>Gnathostomatoidea</taxon>
        <taxon>Gnathostomatidae</taxon>
        <taxon>Gnathostoma</taxon>
    </lineage>
</organism>
<dbReference type="PANTHER" id="PTHR47728">
    <property type="entry name" value="RAB GTPASE-ACTIVATING PROTEIN 1-LIKE"/>
    <property type="match status" value="1"/>
</dbReference>
<accession>A0ABD6F1Y9</accession>
<evidence type="ECO:0000313" key="3">
    <source>
        <dbReference type="Proteomes" id="UP001608902"/>
    </source>
</evidence>
<dbReference type="AlphaFoldDB" id="A0ABD6F1Y9"/>
<evidence type="ECO:0000256" key="1">
    <source>
        <dbReference type="SAM" id="Coils"/>
    </source>
</evidence>
<dbReference type="EMBL" id="JBGFUD010010624">
    <property type="protein sequence ID" value="MFH4982965.1"/>
    <property type="molecule type" value="Genomic_DNA"/>
</dbReference>
<proteinExistence type="predicted"/>
<reference evidence="2 3" key="1">
    <citation type="submission" date="2024-08" db="EMBL/GenBank/DDBJ databases">
        <title>Gnathostoma spinigerum genome.</title>
        <authorList>
            <person name="Gonzalez-Bertolin B."/>
            <person name="Monzon S."/>
            <person name="Zaballos A."/>
            <person name="Jimenez P."/>
            <person name="Dekumyoy P."/>
            <person name="Varona S."/>
            <person name="Cuesta I."/>
            <person name="Sumanam S."/>
            <person name="Adisakwattana P."/>
            <person name="Gasser R.B."/>
            <person name="Hernandez-Gonzalez A."/>
            <person name="Young N.D."/>
            <person name="Perteguer M.J."/>
        </authorList>
    </citation>
    <scope>NUCLEOTIDE SEQUENCE [LARGE SCALE GENOMIC DNA]</scope>
    <source>
        <strain evidence="2">AL3</strain>
        <tissue evidence="2">Liver</tissue>
    </source>
</reference>